<dbReference type="AlphaFoldDB" id="A0A5N0VAD9"/>
<dbReference type="PANTHER" id="PTHR11941:SF54">
    <property type="entry name" value="ENOYL-COA HYDRATASE, MITOCHONDRIAL"/>
    <property type="match status" value="1"/>
</dbReference>
<dbReference type="GO" id="GO:0016853">
    <property type="term" value="F:isomerase activity"/>
    <property type="evidence" value="ECO:0007669"/>
    <property type="project" value="UniProtKB-KW"/>
</dbReference>
<dbReference type="EMBL" id="VMNW02000012">
    <property type="protein sequence ID" value="KAA9162554.1"/>
    <property type="molecule type" value="Genomic_DNA"/>
</dbReference>
<dbReference type="Gene3D" id="3.90.226.10">
    <property type="entry name" value="2-enoyl-CoA Hydratase, Chain A, domain 1"/>
    <property type="match status" value="1"/>
</dbReference>
<evidence type="ECO:0000313" key="2">
    <source>
        <dbReference type="Proteomes" id="UP000319769"/>
    </source>
</evidence>
<gene>
    <name evidence="1" type="ORF">FPZ12_010840</name>
</gene>
<dbReference type="PANTHER" id="PTHR11941">
    <property type="entry name" value="ENOYL-COA HYDRATASE-RELATED"/>
    <property type="match status" value="1"/>
</dbReference>
<dbReference type="InterPro" id="IPR001753">
    <property type="entry name" value="Enoyl-CoA_hydra/iso"/>
</dbReference>
<dbReference type="Pfam" id="PF00378">
    <property type="entry name" value="ECH_1"/>
    <property type="match status" value="1"/>
</dbReference>
<keyword evidence="2" id="KW-1185">Reference proteome</keyword>
<feature type="non-terminal residue" evidence="1">
    <location>
        <position position="1"/>
    </location>
</feature>
<name>A0A5N0VAD9_9PSEU</name>
<dbReference type="GO" id="GO:0006635">
    <property type="term" value="P:fatty acid beta-oxidation"/>
    <property type="evidence" value="ECO:0007669"/>
    <property type="project" value="TreeGrafter"/>
</dbReference>
<reference evidence="1" key="1">
    <citation type="submission" date="2019-09" db="EMBL/GenBank/DDBJ databases">
        <authorList>
            <person name="Teo W.F.A."/>
            <person name="Duangmal K."/>
        </authorList>
    </citation>
    <scope>NUCLEOTIDE SEQUENCE [LARGE SCALE GENOMIC DNA]</scope>
    <source>
        <strain evidence="1">K81G1</strain>
    </source>
</reference>
<proteinExistence type="predicted"/>
<dbReference type="InterPro" id="IPR029045">
    <property type="entry name" value="ClpP/crotonase-like_dom_sf"/>
</dbReference>
<sequence length="199" mass="21460">GAGGRALSAGWDIHEMTSLGTEENLALTTEREEWLWRWYAHPLPTVAAVQGIAYGVGSYLAVCADLRVGGPATKLKVTGMSYGYAALTWALPDLIGTSRAKDMLFTGQAVDGARAAEIGLLNRYVGDDEVRSQAIALAAEVAALPGNAVRDAKRLMREAPGRPARIRYDTENVLSREGLRTQGAAELMRPFTERKSRAD</sequence>
<comment type="caution">
    <text evidence="1">The sequence shown here is derived from an EMBL/GenBank/DDBJ whole genome shotgun (WGS) entry which is preliminary data.</text>
</comment>
<accession>A0A5N0VAD9</accession>
<organism evidence="1 2">
    <name type="scientific">Amycolatopsis acidicola</name>
    <dbReference type="NCBI Taxonomy" id="2596893"/>
    <lineage>
        <taxon>Bacteria</taxon>
        <taxon>Bacillati</taxon>
        <taxon>Actinomycetota</taxon>
        <taxon>Actinomycetes</taxon>
        <taxon>Pseudonocardiales</taxon>
        <taxon>Pseudonocardiaceae</taxon>
        <taxon>Amycolatopsis</taxon>
    </lineage>
</organism>
<dbReference type="CDD" id="cd06558">
    <property type="entry name" value="crotonase-like"/>
    <property type="match status" value="1"/>
</dbReference>
<dbReference type="Proteomes" id="UP000319769">
    <property type="component" value="Unassembled WGS sequence"/>
</dbReference>
<dbReference type="OrthoDB" id="4460410at2"/>
<protein>
    <submittedName>
        <fullName evidence="1">Enoyl-CoA hydratase/isomerase family protein</fullName>
    </submittedName>
</protein>
<evidence type="ECO:0000313" key="1">
    <source>
        <dbReference type="EMBL" id="KAA9162554.1"/>
    </source>
</evidence>
<dbReference type="SUPFAM" id="SSF52096">
    <property type="entry name" value="ClpP/crotonase"/>
    <property type="match status" value="1"/>
</dbReference>
<dbReference type="RefSeq" id="WP_150980276.1">
    <property type="nucleotide sequence ID" value="NZ_VMNW02000012.1"/>
</dbReference>